<feature type="transmembrane region" description="Helical" evidence="6">
    <location>
        <begin position="132"/>
        <end position="156"/>
    </location>
</feature>
<keyword evidence="5 6" id="KW-0472">Membrane</keyword>
<feature type="transmembrane region" description="Helical" evidence="6">
    <location>
        <begin position="192"/>
        <end position="211"/>
    </location>
</feature>
<evidence type="ECO:0000256" key="5">
    <source>
        <dbReference type="ARBA" id="ARBA00023136"/>
    </source>
</evidence>
<dbReference type="PANTHER" id="PTHR32322">
    <property type="entry name" value="INNER MEMBRANE TRANSPORTER"/>
    <property type="match status" value="1"/>
</dbReference>
<dbReference type="EMBL" id="LS483250">
    <property type="protein sequence ID" value="SQD79120.1"/>
    <property type="molecule type" value="Genomic_DNA"/>
</dbReference>
<feature type="transmembrane region" description="Helical" evidence="6">
    <location>
        <begin position="283"/>
        <end position="302"/>
    </location>
</feature>
<feature type="transmembrane region" description="Helical" evidence="6">
    <location>
        <begin position="162"/>
        <end position="180"/>
    </location>
</feature>
<evidence type="ECO:0000256" key="1">
    <source>
        <dbReference type="ARBA" id="ARBA00004651"/>
    </source>
</evidence>
<dbReference type="PANTHER" id="PTHR32322:SF18">
    <property type="entry name" value="S-ADENOSYLMETHIONINE_S-ADENOSYLHOMOCYSTEINE TRANSPORTER"/>
    <property type="match status" value="1"/>
</dbReference>
<dbReference type="SUPFAM" id="SSF103481">
    <property type="entry name" value="Multidrug resistance efflux transporter EmrE"/>
    <property type="match status" value="2"/>
</dbReference>
<feature type="transmembrane region" description="Helical" evidence="6">
    <location>
        <begin position="257"/>
        <end position="277"/>
    </location>
</feature>
<keyword evidence="9" id="KW-1185">Reference proteome</keyword>
<dbReference type="InterPro" id="IPR050638">
    <property type="entry name" value="AA-Vitamin_Transporters"/>
</dbReference>
<dbReference type="OrthoDB" id="6396836at2"/>
<feature type="transmembrane region" description="Helical" evidence="6">
    <location>
        <begin position="102"/>
        <end position="120"/>
    </location>
</feature>
<proteinExistence type="predicted"/>
<feature type="transmembrane region" description="Helical" evidence="6">
    <location>
        <begin position="39"/>
        <end position="60"/>
    </location>
</feature>
<dbReference type="GO" id="GO:0005886">
    <property type="term" value="C:plasma membrane"/>
    <property type="evidence" value="ECO:0007669"/>
    <property type="project" value="UniProtKB-SubCell"/>
</dbReference>
<evidence type="ECO:0000256" key="3">
    <source>
        <dbReference type="ARBA" id="ARBA00022692"/>
    </source>
</evidence>
<dbReference type="Pfam" id="PF00892">
    <property type="entry name" value="EamA"/>
    <property type="match status" value="2"/>
</dbReference>
<feature type="domain" description="EamA" evidence="7">
    <location>
        <begin position="159"/>
        <end position="299"/>
    </location>
</feature>
<dbReference type="KEGG" id="mya:MORIYA_2644"/>
<reference evidence="9" key="1">
    <citation type="submission" date="2018-05" db="EMBL/GenBank/DDBJ databases">
        <authorList>
            <person name="Cea G.-C."/>
            <person name="William W."/>
        </authorList>
    </citation>
    <scope>NUCLEOTIDE SEQUENCE [LARGE SCALE GENOMIC DNA]</scope>
    <source>
        <strain evidence="9">DB21MT 5</strain>
    </source>
</reference>
<gene>
    <name evidence="8" type="ORF">MORIYA_2644</name>
</gene>
<dbReference type="AlphaFoldDB" id="A0A330LQH9"/>
<feature type="transmembrane region" description="Helical" evidence="6">
    <location>
        <begin position="227"/>
        <end position="245"/>
    </location>
</feature>
<keyword evidence="4 6" id="KW-1133">Transmembrane helix</keyword>
<dbReference type="Proteomes" id="UP000250163">
    <property type="component" value="Chromosome MORIYA"/>
</dbReference>
<feature type="transmembrane region" description="Helical" evidence="6">
    <location>
        <begin position="12"/>
        <end position="33"/>
    </location>
</feature>
<organism evidence="8 9">
    <name type="scientific">Moritella yayanosii</name>
    <dbReference type="NCBI Taxonomy" id="69539"/>
    <lineage>
        <taxon>Bacteria</taxon>
        <taxon>Pseudomonadati</taxon>
        <taxon>Pseudomonadota</taxon>
        <taxon>Gammaproteobacteria</taxon>
        <taxon>Alteromonadales</taxon>
        <taxon>Moritellaceae</taxon>
        <taxon>Moritella</taxon>
    </lineage>
</organism>
<accession>A0A330LQH9</accession>
<dbReference type="InterPro" id="IPR000620">
    <property type="entry name" value="EamA_dom"/>
</dbReference>
<evidence type="ECO:0000259" key="7">
    <source>
        <dbReference type="Pfam" id="PF00892"/>
    </source>
</evidence>
<feature type="domain" description="EamA" evidence="7">
    <location>
        <begin position="9"/>
        <end position="142"/>
    </location>
</feature>
<dbReference type="InterPro" id="IPR037185">
    <property type="entry name" value="EmrE-like"/>
</dbReference>
<dbReference type="RefSeq" id="WP_112715607.1">
    <property type="nucleotide sequence ID" value="NZ_LS483250.1"/>
</dbReference>
<feature type="transmembrane region" description="Helical" evidence="6">
    <location>
        <begin position="72"/>
        <end position="90"/>
    </location>
</feature>
<comment type="subcellular location">
    <subcellularLocation>
        <location evidence="1">Cell membrane</location>
        <topology evidence="1">Multi-pass membrane protein</topology>
    </subcellularLocation>
</comment>
<evidence type="ECO:0000256" key="2">
    <source>
        <dbReference type="ARBA" id="ARBA00022475"/>
    </source>
</evidence>
<evidence type="ECO:0000313" key="9">
    <source>
        <dbReference type="Proteomes" id="UP000250163"/>
    </source>
</evidence>
<keyword evidence="2" id="KW-1003">Cell membrane</keyword>
<evidence type="ECO:0000313" key="8">
    <source>
        <dbReference type="EMBL" id="SQD79120.1"/>
    </source>
</evidence>
<evidence type="ECO:0000256" key="4">
    <source>
        <dbReference type="ARBA" id="ARBA00022989"/>
    </source>
</evidence>
<evidence type="ECO:0000256" key="6">
    <source>
        <dbReference type="SAM" id="Phobius"/>
    </source>
</evidence>
<sequence>MFSFDSNKKAHLLMVTWSILIASSFPAASLIVGKIDTTSITALRFIISSCLFFIFISIFFKFKIKLPKIKDFICYSTLSACLVFYFWSLFKALETTTPLHTGILFTSVPLFTALISNQIFKVKISKHIKTALLLGAVGAIWAVLKGDIKLLSAFSFNSGDQTFIFGCITFAFYGPFVNFAKKKGMLTASSAVITFWIMLIGSIALIAIALIEQKGELQWGILNYKDYLTLLYLSIFTTIITFWQIQYCTQILDATIVMSYSYLIPSMVLLIDIFIYGNSAPPSVFLGIMFTFIALILINNEFKIPRYFSNSK</sequence>
<name>A0A330LQH9_9GAMM</name>
<protein>
    <submittedName>
        <fullName evidence="8">Membrane protein</fullName>
    </submittedName>
</protein>
<keyword evidence="3 6" id="KW-0812">Transmembrane</keyword>